<dbReference type="Gene3D" id="2.60.40.1180">
    <property type="entry name" value="Golgi alpha-mannosidase II"/>
    <property type="match status" value="1"/>
</dbReference>
<dbReference type="Pfam" id="PF18040">
    <property type="entry name" value="BPA_C"/>
    <property type="match status" value="1"/>
</dbReference>
<proteinExistence type="predicted"/>
<reference evidence="4 5" key="1">
    <citation type="journal article" date="2014" name="Int. J. Syst. Evol. Microbiol.">
        <title>Complete genome sequence of Corynebacterium casei LMG S-19264T (=DSM 44701T), isolated from a smear-ripened cheese.</title>
        <authorList>
            <consortium name="US DOE Joint Genome Institute (JGI-PGF)"/>
            <person name="Walter F."/>
            <person name="Albersmeier A."/>
            <person name="Kalinowski J."/>
            <person name="Ruckert C."/>
        </authorList>
    </citation>
    <scope>NUCLEOTIDE SEQUENCE [LARGE SCALE GENOMIC DNA]</scope>
    <source>
        <strain evidence="4 5">KCTC 12866</strain>
    </source>
</reference>
<dbReference type="AlphaFoldDB" id="A0A8J3D2W4"/>
<evidence type="ECO:0000259" key="3">
    <source>
        <dbReference type="Pfam" id="PF18206"/>
    </source>
</evidence>
<dbReference type="Proteomes" id="UP000598271">
    <property type="component" value="Unassembled WGS sequence"/>
</dbReference>
<protein>
    <recommendedName>
        <fullName evidence="6">Beta-agarase</fullName>
    </recommendedName>
</protein>
<evidence type="ECO:0000259" key="2">
    <source>
        <dbReference type="Pfam" id="PF18040"/>
    </source>
</evidence>
<organism evidence="4 5">
    <name type="scientific">Persicitalea jodogahamensis</name>
    <dbReference type="NCBI Taxonomy" id="402147"/>
    <lineage>
        <taxon>Bacteria</taxon>
        <taxon>Pseudomonadati</taxon>
        <taxon>Bacteroidota</taxon>
        <taxon>Cytophagia</taxon>
        <taxon>Cytophagales</taxon>
        <taxon>Spirosomataceae</taxon>
        <taxon>Persicitalea</taxon>
    </lineage>
</organism>
<gene>
    <name evidence="4" type="ORF">GCM10007390_16870</name>
</gene>
<feature type="domain" description="Beta-porphyranase A C-terminal" evidence="2">
    <location>
        <begin position="510"/>
        <end position="601"/>
    </location>
</feature>
<evidence type="ECO:0000313" key="4">
    <source>
        <dbReference type="EMBL" id="GHB63663.1"/>
    </source>
</evidence>
<dbReference type="Gene3D" id="2.60.120.1200">
    <property type="match status" value="1"/>
</dbReference>
<dbReference type="Pfam" id="PF18206">
    <property type="entry name" value="Porphyrn_cat_1"/>
    <property type="match status" value="1"/>
</dbReference>
<dbReference type="InterPro" id="IPR013780">
    <property type="entry name" value="Glyco_hydro_b"/>
</dbReference>
<keyword evidence="1" id="KW-0732">Signal</keyword>
<dbReference type="SUPFAM" id="SSF51445">
    <property type="entry name" value="(Trans)glycosidases"/>
    <property type="match status" value="1"/>
</dbReference>
<dbReference type="RefSeq" id="WP_189563866.1">
    <property type="nucleotide sequence ID" value="NZ_BMXF01000001.1"/>
</dbReference>
<dbReference type="EMBL" id="BMXF01000001">
    <property type="protein sequence ID" value="GHB63663.1"/>
    <property type="molecule type" value="Genomic_DNA"/>
</dbReference>
<keyword evidence="5" id="KW-1185">Reference proteome</keyword>
<feature type="chain" id="PRO_5035218912" description="Beta-agarase" evidence="1">
    <location>
        <begin position="26"/>
        <end position="608"/>
    </location>
</feature>
<comment type="caution">
    <text evidence="4">The sequence shown here is derived from an EMBL/GenBank/DDBJ whole genome shotgun (WGS) entry which is preliminary data.</text>
</comment>
<dbReference type="InterPro" id="IPR017853">
    <property type="entry name" value="GH"/>
</dbReference>
<name>A0A8J3D2W4_9BACT</name>
<evidence type="ECO:0008006" key="6">
    <source>
        <dbReference type="Google" id="ProtNLM"/>
    </source>
</evidence>
<dbReference type="InterPro" id="IPR040527">
    <property type="entry name" value="Beta-sand_Porphyrn"/>
</dbReference>
<dbReference type="InterPro" id="IPR041224">
    <property type="entry name" value="BPA_C"/>
</dbReference>
<feature type="domain" description="Porphyranase beta-sandwich" evidence="3">
    <location>
        <begin position="396"/>
        <end position="501"/>
    </location>
</feature>
<accession>A0A8J3D2W4</accession>
<evidence type="ECO:0000256" key="1">
    <source>
        <dbReference type="SAM" id="SignalP"/>
    </source>
</evidence>
<dbReference type="Gene3D" id="3.20.20.80">
    <property type="entry name" value="Glycosidases"/>
    <property type="match status" value="1"/>
</dbReference>
<evidence type="ECO:0000313" key="5">
    <source>
        <dbReference type="Proteomes" id="UP000598271"/>
    </source>
</evidence>
<sequence length="608" mass="68845">MFSRSASSLCYLLVCFLNPWSPAWAQIDIEVDFTTERAIGGSSQLDRSAYFNLHQGRSLNEFSAAERKYLFEDLRIGDGGREFSGAGTLEADLGNLPDEATMRARGESYLQKQPVLKDLRQMGGVISTDHPRRVFSMEVDPERLAQHTTHYFNYYFGKNKPLPAYYEPINEPFVHAGEFGKNSDEVISRMCQYHALLADKMHQQVPGVKIVGYASAWPEYDFKDFTIWEQRMKQFMDVAGEKMDYLSVHLYDGMNLEGSIAKRSGSNSEAILDLIETYSFIKWGYVKPMMISEFGITGKGWSDRYLEARNALTVNSIHNLTMGIMERPEVIKRAVPFITGKSQWYLNSHPGQPYQWVILRPSANDSGWEFTSLAGYYDMWKNVEGTRAWTQSSDPDVATAAFVSKGKAFLVLKNLEDDSPKIQLKALKGNMRIKGITQKVWYMNPDSSVNYQTTEIREIPAEIDMPKAGMILFEIAYDAPNAEVFQQKLNQTKYYSQTYLQPVKKGTPLTFEINGVNQKAEKAYLRLALSRNHDLSLKPKVTLNGKPLKVPDDWAGYDQKSRHSFFGSLVIPVDGTLVQQDNVAQITFDDADGGRVSSVVLVAVSKEK</sequence>
<dbReference type="CDD" id="cd21510">
    <property type="entry name" value="agarase_cat"/>
    <property type="match status" value="1"/>
</dbReference>
<feature type="signal peptide" evidence="1">
    <location>
        <begin position="1"/>
        <end position="25"/>
    </location>
</feature>